<dbReference type="InterPro" id="IPR017868">
    <property type="entry name" value="Filamin/ABP280_repeat-like"/>
</dbReference>
<gene>
    <name evidence="6" type="ORF">ALC53_03303</name>
</gene>
<evidence type="ECO:0000256" key="2">
    <source>
        <dbReference type="ARBA" id="ARBA00022737"/>
    </source>
</evidence>
<dbReference type="InterPro" id="IPR001298">
    <property type="entry name" value="Filamin/ABP280_rpt"/>
</dbReference>
<dbReference type="PROSITE" id="PS50194">
    <property type="entry name" value="FILAMIN_REPEAT"/>
    <property type="match status" value="4"/>
</dbReference>
<dbReference type="Pfam" id="PF00630">
    <property type="entry name" value="Filamin"/>
    <property type="match status" value="5"/>
</dbReference>
<dbReference type="InterPro" id="IPR044801">
    <property type="entry name" value="Filamin"/>
</dbReference>
<dbReference type="InterPro" id="IPR013783">
    <property type="entry name" value="Ig-like_fold"/>
</dbReference>
<dbReference type="GO" id="GO:0051015">
    <property type="term" value="F:actin filament binding"/>
    <property type="evidence" value="ECO:0007669"/>
    <property type="project" value="InterPro"/>
</dbReference>
<feature type="region of interest" description="Disordered" evidence="4">
    <location>
        <begin position="52"/>
        <end position="77"/>
    </location>
</feature>
<accession>A0A151I591</accession>
<organism evidence="6 7">
    <name type="scientific">Atta colombica</name>
    <dbReference type="NCBI Taxonomy" id="520822"/>
    <lineage>
        <taxon>Eukaryota</taxon>
        <taxon>Metazoa</taxon>
        <taxon>Ecdysozoa</taxon>
        <taxon>Arthropoda</taxon>
        <taxon>Hexapoda</taxon>
        <taxon>Insecta</taxon>
        <taxon>Pterygota</taxon>
        <taxon>Neoptera</taxon>
        <taxon>Endopterygota</taxon>
        <taxon>Hymenoptera</taxon>
        <taxon>Apocrita</taxon>
        <taxon>Aculeata</taxon>
        <taxon>Formicoidea</taxon>
        <taxon>Formicidae</taxon>
        <taxon>Myrmicinae</taxon>
        <taxon>Atta</taxon>
    </lineage>
</organism>
<dbReference type="GO" id="GO:0030036">
    <property type="term" value="P:actin cytoskeleton organization"/>
    <property type="evidence" value="ECO:0007669"/>
    <property type="project" value="InterPro"/>
</dbReference>
<protein>
    <submittedName>
        <fullName evidence="6">Filamin-B</fullName>
    </submittedName>
</protein>
<dbReference type="InterPro" id="IPR041426">
    <property type="entry name" value="Mos1_HTH"/>
</dbReference>
<dbReference type="AlphaFoldDB" id="A0A151I591"/>
<dbReference type="Gene3D" id="2.60.40.10">
    <property type="entry name" value="Immunoglobulins"/>
    <property type="match status" value="6"/>
</dbReference>
<dbReference type="Gene3D" id="1.10.10.1450">
    <property type="match status" value="1"/>
</dbReference>
<evidence type="ECO:0000259" key="5">
    <source>
        <dbReference type="Pfam" id="PF17906"/>
    </source>
</evidence>
<dbReference type="SUPFAM" id="SSF81296">
    <property type="entry name" value="E set domains"/>
    <property type="match status" value="6"/>
</dbReference>
<dbReference type="Pfam" id="PF17906">
    <property type="entry name" value="HTH_48"/>
    <property type="match status" value="1"/>
</dbReference>
<name>A0A151I591_9HYME</name>
<proteinExistence type="inferred from homology"/>
<feature type="domain" description="Mos1 transposase HTH" evidence="5">
    <location>
        <begin position="1"/>
        <end position="39"/>
    </location>
</feature>
<evidence type="ECO:0000256" key="3">
    <source>
        <dbReference type="PROSITE-ProRule" id="PRU00087"/>
    </source>
</evidence>
<feature type="repeat" description="Filamin" evidence="3">
    <location>
        <begin position="400"/>
        <end position="598"/>
    </location>
</feature>
<evidence type="ECO:0000313" key="6">
    <source>
        <dbReference type="EMBL" id="KYM87732.1"/>
    </source>
</evidence>
<keyword evidence="2" id="KW-0677">Repeat</keyword>
<feature type="repeat" description="Filamin" evidence="3">
    <location>
        <begin position="609"/>
        <end position="671"/>
    </location>
</feature>
<dbReference type="PANTHER" id="PTHR38537">
    <property type="entry name" value="JITTERBUG, ISOFORM N"/>
    <property type="match status" value="1"/>
</dbReference>
<dbReference type="EMBL" id="KQ976429">
    <property type="protein sequence ID" value="KYM87732.1"/>
    <property type="molecule type" value="Genomic_DNA"/>
</dbReference>
<comment type="similarity">
    <text evidence="1">Belongs to the filamin family.</text>
</comment>
<dbReference type="STRING" id="520822.A0A151I591"/>
<feature type="repeat" description="Filamin" evidence="3">
    <location>
        <begin position="179"/>
        <end position="271"/>
    </location>
</feature>
<sequence>FCYHLKKTVAESHRMLIEAYGEHVLSKSQCFEWFKKFKSSDFDVRNEECGNHRKSLGEPLTSTARPNHYGGNKTVLTKDADEGVPDIRVIGPGGVSQPVQMSKTDATTYKCHYTPVKEGRHVIMITYGGKEIPKSPFEVNVGPYKESNIKAFGPDLHTPSKAKIECNDNGDGTADVSYLPTAPGQYVEVYGPEIQSEGVAKDEPTNFTIDAREAGQAALEVAIQDELPISLMDNEDGTYVVDYMPPQPGNYTVNLNYGGLKVPQCPIKINVQPHVDVSKVDGLAPNFRNIFYQGLSSDVLLECESVRCFIYNGAREFLTVDTHTISLGATSIRCSRAVVPSRKHKRITQEAGRAADFQVAITTPSGNRIKAHVVPTHEGYLVNFTPIEPISNQPYRLTCVHGSDPGKVRASGPGLSHGVVNKPAEFVIDMRGAGQGSLGVTVEDPCEAAINCRDNGDGTCSVAYLPTETSNGINITFNEQHVSLIFKEHAHIRYSCIYEMNFSNVFVKKKRKKAFEFLLNHIVLSRFAYGPSLEQGITDKTNYFTVETKDQVPRKVVVQDLGDGKYKATYLPDDCGRYKVNVKYGGKKVPNSPVQSTSISSANNCKIKEGIQHTLAQGEKYCITMDTENAGRGAVTCRIRSTTGSEIVDIDIEDNGDGTVNIYYTVADAGDILSIKGINHRLIPIAIESTNLTNFKN</sequence>
<evidence type="ECO:0000256" key="4">
    <source>
        <dbReference type="SAM" id="MobiDB-lite"/>
    </source>
</evidence>
<keyword evidence="7" id="KW-1185">Reference proteome</keyword>
<evidence type="ECO:0000256" key="1">
    <source>
        <dbReference type="ARBA" id="ARBA00009238"/>
    </source>
</evidence>
<reference evidence="6 7" key="1">
    <citation type="submission" date="2015-09" db="EMBL/GenBank/DDBJ databases">
        <title>Atta colombica WGS genome.</title>
        <authorList>
            <person name="Nygaard S."/>
            <person name="Hu H."/>
            <person name="Boomsma J."/>
            <person name="Zhang G."/>
        </authorList>
    </citation>
    <scope>NUCLEOTIDE SEQUENCE [LARGE SCALE GENOMIC DNA]</scope>
    <source>
        <strain evidence="6">Treedump-2</strain>
        <tissue evidence="6">Whole body</tissue>
    </source>
</reference>
<dbReference type="SMART" id="SM00557">
    <property type="entry name" value="IG_FLMN"/>
    <property type="match status" value="5"/>
</dbReference>
<feature type="non-terminal residue" evidence="6">
    <location>
        <position position="1"/>
    </location>
</feature>
<evidence type="ECO:0000313" key="7">
    <source>
        <dbReference type="Proteomes" id="UP000078540"/>
    </source>
</evidence>
<feature type="repeat" description="Filamin" evidence="3">
    <location>
        <begin position="74"/>
        <end position="141"/>
    </location>
</feature>
<dbReference type="Proteomes" id="UP000078540">
    <property type="component" value="Unassembled WGS sequence"/>
</dbReference>
<dbReference type="InterPro" id="IPR014756">
    <property type="entry name" value="Ig_E-set"/>
</dbReference>
<dbReference type="PANTHER" id="PTHR38537:SF8">
    <property type="entry name" value="FILAMIN-A"/>
    <property type="match status" value="1"/>
</dbReference>